<feature type="domain" description="Enoyl reductase (ER)" evidence="3">
    <location>
        <begin position="17"/>
        <end position="298"/>
    </location>
</feature>
<dbReference type="EMBL" id="JALJOR010000004">
    <property type="protein sequence ID" value="KAK9818162.1"/>
    <property type="molecule type" value="Genomic_DNA"/>
</dbReference>
<dbReference type="Pfam" id="PF00107">
    <property type="entry name" value="ADH_zinc_N"/>
    <property type="match status" value="1"/>
</dbReference>
<dbReference type="Gene3D" id="3.90.180.10">
    <property type="entry name" value="Medium-chain alcohol dehydrogenases, catalytic domain"/>
    <property type="match status" value="2"/>
</dbReference>
<gene>
    <name evidence="4" type="ORF">WJX72_008025</name>
</gene>
<proteinExistence type="predicted"/>
<evidence type="ECO:0000256" key="1">
    <source>
        <dbReference type="ARBA" id="ARBA00022857"/>
    </source>
</evidence>
<dbReference type="SUPFAM" id="SSF50129">
    <property type="entry name" value="GroES-like"/>
    <property type="match status" value="1"/>
</dbReference>
<name>A0AAW1Q9K9_9CHLO</name>
<protein>
    <recommendedName>
        <fullName evidence="3">Enoyl reductase (ER) domain-containing protein</fullName>
    </recommendedName>
</protein>
<dbReference type="Proteomes" id="UP001489004">
    <property type="component" value="Unassembled WGS sequence"/>
</dbReference>
<dbReference type="InterPro" id="IPR036291">
    <property type="entry name" value="NAD(P)-bd_dom_sf"/>
</dbReference>
<dbReference type="PANTHER" id="PTHR48106:SF2">
    <property type="entry name" value="ZN2+-BINDING DEHYDROGENASE"/>
    <property type="match status" value="1"/>
</dbReference>
<keyword evidence="5" id="KW-1185">Reference proteome</keyword>
<dbReference type="CDD" id="cd05282">
    <property type="entry name" value="ETR_like"/>
    <property type="match status" value="1"/>
</dbReference>
<evidence type="ECO:0000259" key="3">
    <source>
        <dbReference type="SMART" id="SM00829"/>
    </source>
</evidence>
<dbReference type="SMART" id="SM00829">
    <property type="entry name" value="PKS_ER"/>
    <property type="match status" value="1"/>
</dbReference>
<dbReference type="InterPro" id="IPR020843">
    <property type="entry name" value="ER"/>
</dbReference>
<dbReference type="GO" id="GO:0070402">
    <property type="term" value="F:NADPH binding"/>
    <property type="evidence" value="ECO:0007669"/>
    <property type="project" value="TreeGrafter"/>
</dbReference>
<dbReference type="AlphaFoldDB" id="A0AAW1Q9K9"/>
<evidence type="ECO:0000313" key="5">
    <source>
        <dbReference type="Proteomes" id="UP001489004"/>
    </source>
</evidence>
<reference evidence="4 5" key="1">
    <citation type="journal article" date="2024" name="Nat. Commun.">
        <title>Phylogenomics reveals the evolutionary origins of lichenization in chlorophyte algae.</title>
        <authorList>
            <person name="Puginier C."/>
            <person name="Libourel C."/>
            <person name="Otte J."/>
            <person name="Skaloud P."/>
            <person name="Haon M."/>
            <person name="Grisel S."/>
            <person name="Petersen M."/>
            <person name="Berrin J.G."/>
            <person name="Delaux P.M."/>
            <person name="Dal Grande F."/>
            <person name="Keller J."/>
        </authorList>
    </citation>
    <scope>NUCLEOTIDE SEQUENCE [LARGE SCALE GENOMIC DNA]</scope>
    <source>
        <strain evidence="4 5">SAG 2043</strain>
    </source>
</reference>
<accession>A0AAW1Q9K9</accession>
<dbReference type="PANTHER" id="PTHR48106">
    <property type="entry name" value="QUINONE OXIDOREDUCTASE PIG3-RELATED"/>
    <property type="match status" value="1"/>
</dbReference>
<dbReference type="GO" id="GO:0016651">
    <property type="term" value="F:oxidoreductase activity, acting on NAD(P)H"/>
    <property type="evidence" value="ECO:0007669"/>
    <property type="project" value="TreeGrafter"/>
</dbReference>
<dbReference type="InterPro" id="IPR013149">
    <property type="entry name" value="ADH-like_C"/>
</dbReference>
<evidence type="ECO:0000313" key="4">
    <source>
        <dbReference type="EMBL" id="KAK9818162.1"/>
    </source>
</evidence>
<comment type="caution">
    <text evidence="4">The sequence shown here is derived from an EMBL/GenBank/DDBJ whole genome shotgun (WGS) entry which is preliminary data.</text>
</comment>
<dbReference type="Gene3D" id="3.40.50.720">
    <property type="entry name" value="NAD(P)-binding Rossmann-like Domain"/>
    <property type="match status" value="1"/>
</dbReference>
<dbReference type="SUPFAM" id="SSF51735">
    <property type="entry name" value="NAD(P)-binding Rossmann-fold domains"/>
    <property type="match status" value="1"/>
</dbReference>
<dbReference type="Pfam" id="PF08240">
    <property type="entry name" value="ADH_N"/>
    <property type="match status" value="1"/>
</dbReference>
<dbReference type="InterPro" id="IPR011032">
    <property type="entry name" value="GroES-like_sf"/>
</dbReference>
<dbReference type="InterPro" id="IPR013154">
    <property type="entry name" value="ADH-like_N"/>
</dbReference>
<organism evidence="4 5">
    <name type="scientific">[Myrmecia] bisecta</name>
    <dbReference type="NCBI Taxonomy" id="41462"/>
    <lineage>
        <taxon>Eukaryota</taxon>
        <taxon>Viridiplantae</taxon>
        <taxon>Chlorophyta</taxon>
        <taxon>core chlorophytes</taxon>
        <taxon>Trebouxiophyceae</taxon>
        <taxon>Trebouxiales</taxon>
        <taxon>Trebouxiaceae</taxon>
        <taxon>Myrmecia</taxon>
    </lineage>
</organism>
<evidence type="ECO:0000256" key="2">
    <source>
        <dbReference type="ARBA" id="ARBA00023002"/>
    </source>
</evidence>
<keyword evidence="2" id="KW-0560">Oxidoreductase</keyword>
<sequence>MTTSVQKALQVVQRADDLKDNLELSEVAKQSPGEGEVLVCVTLRPVNPTDLYNISGGVYTNQELPYVPGSEGVGTVEHLAALAVPDKISDKDAAQFWVNPVTVVGLLEVADVPKGEILLQTAAGSVLGREVITYAKHLGIKTINVVRRAAQKEVLLSLGADEVIVTSEEDLVQRVKEITGGEGAYAAIDAVGGTTFQEVVSAVRDGGTALIYGRLSGSTGQFNIGDLLLRRKVLRGFALPNWLNTKAPQEREAKLLRVLDLIASGVIKPYSGKVYPLEQFKEAISESQREGRGGKVFLEG</sequence>
<keyword evidence="1" id="KW-0521">NADP</keyword>